<evidence type="ECO:0000313" key="4">
    <source>
        <dbReference type="Proteomes" id="UP000694930"/>
    </source>
</evidence>
<feature type="compositionally biased region" description="Polar residues" evidence="2">
    <location>
        <begin position="221"/>
        <end position="240"/>
    </location>
</feature>
<evidence type="ECO:0000256" key="1">
    <source>
        <dbReference type="PROSITE-ProRule" id="PRU00047"/>
    </source>
</evidence>
<proteinExistence type="predicted"/>
<dbReference type="PROSITE" id="PS50158">
    <property type="entry name" value="ZF_CCHC"/>
    <property type="match status" value="1"/>
</dbReference>
<sequence>MRSRMSLFVAGMGHPSSKESRAAMLIGDMDISRLMVYMQQVEEEKLNDREEYRSKKAKKRNEFGLAPPEWKDLKEQLKDLLDKVLIRSSVSPWGAPVLSCLHEELSKVIKLDGMFNHMKKGCSSVTEDPNNFVDELRKVFEIMHIADTERVELIAYQMKGAARIWFDQWKKNRVDEAPLTSWAYFEEAFLGHFFLREPREANEKTLRDREEFKNKSDKTSGNESGQKKNNVNRSSFQQKQKGLALSSASAPSPKNKIWHKGSRPPAFAKSGKNHSWVCRDGFIGCFKCDQNGHFMIECLKNKQCNGTGGNRAQSSSVAPADKVPPRGATSVTGGRENLLYSITSRQEQENFSDVITGMIQVFKFNVYALLDLGVSFSFVTPYVGNEF</sequence>
<feature type="compositionally biased region" description="Basic and acidic residues" evidence="2">
    <location>
        <begin position="204"/>
        <end position="220"/>
    </location>
</feature>
<reference evidence="4" key="1">
    <citation type="journal article" date="2014" name="Nat. Genet.">
        <title>The genome of the stress-tolerant wild tomato species Solanum pennellii.</title>
        <authorList>
            <person name="Bolger A."/>
            <person name="Scossa F."/>
            <person name="Bolger M.E."/>
            <person name="Lanz C."/>
            <person name="Maumus F."/>
            <person name="Tohge T."/>
            <person name="Quesneville H."/>
            <person name="Alseekh S."/>
            <person name="Sorensen I."/>
            <person name="Lichtenstein G."/>
            <person name="Fich E.A."/>
            <person name="Conte M."/>
            <person name="Keller H."/>
            <person name="Schneeberger K."/>
            <person name="Schwacke R."/>
            <person name="Ofner I."/>
            <person name="Vrebalov J."/>
            <person name="Xu Y."/>
            <person name="Osorio S."/>
            <person name="Aflitos S.A."/>
            <person name="Schijlen E."/>
            <person name="Jimenez-Gomez J.M."/>
            <person name="Ryngajllo M."/>
            <person name="Kimura S."/>
            <person name="Kumar R."/>
            <person name="Koenig D."/>
            <person name="Headland L.R."/>
            <person name="Maloof J.N."/>
            <person name="Sinha N."/>
            <person name="van Ham R.C."/>
            <person name="Lankhorst R.K."/>
            <person name="Mao L."/>
            <person name="Vogel A."/>
            <person name="Arsova B."/>
            <person name="Panstruga R."/>
            <person name="Fei Z."/>
            <person name="Rose J.K."/>
            <person name="Zamir D."/>
            <person name="Carrari F."/>
            <person name="Giovannoni J.J."/>
            <person name="Weigel D."/>
            <person name="Usadel B."/>
            <person name="Fernie A.R."/>
        </authorList>
    </citation>
    <scope>NUCLEOTIDE SEQUENCE [LARGE SCALE GENOMIC DNA]</scope>
    <source>
        <strain evidence="4">cv. LA0716</strain>
    </source>
</reference>
<evidence type="ECO:0000256" key="2">
    <source>
        <dbReference type="SAM" id="MobiDB-lite"/>
    </source>
</evidence>
<gene>
    <name evidence="5" type="primary">LOC107013324</name>
</gene>
<dbReference type="Gene3D" id="3.10.10.10">
    <property type="entry name" value="HIV Type 1 Reverse Transcriptase, subunit A, domain 1"/>
    <property type="match status" value="1"/>
</dbReference>
<feature type="compositionally biased region" description="Low complexity" evidence="2">
    <location>
        <begin position="243"/>
        <end position="253"/>
    </location>
</feature>
<dbReference type="GeneID" id="107013324"/>
<evidence type="ECO:0000259" key="3">
    <source>
        <dbReference type="PROSITE" id="PS50158"/>
    </source>
</evidence>
<evidence type="ECO:0000313" key="5">
    <source>
        <dbReference type="RefSeq" id="XP_015068749.1"/>
    </source>
</evidence>
<feature type="region of interest" description="Disordered" evidence="2">
    <location>
        <begin position="204"/>
        <end position="270"/>
    </location>
</feature>
<reference evidence="5" key="2">
    <citation type="submission" date="2025-08" db="UniProtKB">
        <authorList>
            <consortium name="RefSeq"/>
        </authorList>
    </citation>
    <scope>IDENTIFICATION</scope>
</reference>
<protein>
    <submittedName>
        <fullName evidence="5">Uncharacterized protein LOC107013324</fullName>
    </submittedName>
</protein>
<accession>A0ABM1GBN2</accession>
<feature type="domain" description="CCHC-type" evidence="3">
    <location>
        <begin position="285"/>
        <end position="298"/>
    </location>
</feature>
<keyword evidence="1" id="KW-0862">Zinc</keyword>
<keyword evidence="1" id="KW-0479">Metal-binding</keyword>
<keyword evidence="1" id="KW-0863">Zinc-finger</keyword>
<organism evidence="4 5">
    <name type="scientific">Solanum pennellii</name>
    <name type="common">Tomato</name>
    <name type="synonym">Lycopersicon pennellii</name>
    <dbReference type="NCBI Taxonomy" id="28526"/>
    <lineage>
        <taxon>Eukaryota</taxon>
        <taxon>Viridiplantae</taxon>
        <taxon>Streptophyta</taxon>
        <taxon>Embryophyta</taxon>
        <taxon>Tracheophyta</taxon>
        <taxon>Spermatophyta</taxon>
        <taxon>Magnoliopsida</taxon>
        <taxon>eudicotyledons</taxon>
        <taxon>Gunneridae</taxon>
        <taxon>Pentapetalae</taxon>
        <taxon>asterids</taxon>
        <taxon>lamiids</taxon>
        <taxon>Solanales</taxon>
        <taxon>Solanaceae</taxon>
        <taxon>Solanoideae</taxon>
        <taxon>Solaneae</taxon>
        <taxon>Solanum</taxon>
        <taxon>Solanum subgen. Lycopersicon</taxon>
    </lineage>
</organism>
<dbReference type="InterPro" id="IPR001878">
    <property type="entry name" value="Znf_CCHC"/>
</dbReference>
<name>A0ABM1GBN2_SOLPN</name>
<keyword evidence="4" id="KW-1185">Reference proteome</keyword>
<dbReference type="RefSeq" id="XP_015068749.1">
    <property type="nucleotide sequence ID" value="XM_015213263.1"/>
</dbReference>
<dbReference type="Proteomes" id="UP000694930">
    <property type="component" value="Chromosome 3"/>
</dbReference>